<keyword evidence="4" id="KW-1185">Reference proteome</keyword>
<dbReference type="Pfam" id="PF05922">
    <property type="entry name" value="Inhibitor_I9"/>
    <property type="match status" value="1"/>
</dbReference>
<feature type="domain" description="Inhibitor I9" evidence="2">
    <location>
        <begin position="28"/>
        <end position="84"/>
    </location>
</feature>
<dbReference type="AlphaFoldDB" id="A0AAD8GTM3"/>
<gene>
    <name evidence="3" type="ORF">POM88_048326</name>
</gene>
<dbReference type="InterPro" id="IPR037045">
    <property type="entry name" value="S8pro/Inhibitor_I9_sf"/>
</dbReference>
<evidence type="ECO:0000256" key="1">
    <source>
        <dbReference type="SAM" id="SignalP"/>
    </source>
</evidence>
<feature type="chain" id="PRO_5042104340" description="Inhibitor I9 domain-containing protein" evidence="1">
    <location>
        <begin position="23"/>
        <end position="102"/>
    </location>
</feature>
<dbReference type="InterPro" id="IPR010259">
    <property type="entry name" value="S8pro/Inhibitor_I9"/>
</dbReference>
<proteinExistence type="predicted"/>
<organism evidence="3 4">
    <name type="scientific">Heracleum sosnowskyi</name>
    <dbReference type="NCBI Taxonomy" id="360622"/>
    <lineage>
        <taxon>Eukaryota</taxon>
        <taxon>Viridiplantae</taxon>
        <taxon>Streptophyta</taxon>
        <taxon>Embryophyta</taxon>
        <taxon>Tracheophyta</taxon>
        <taxon>Spermatophyta</taxon>
        <taxon>Magnoliopsida</taxon>
        <taxon>eudicotyledons</taxon>
        <taxon>Gunneridae</taxon>
        <taxon>Pentapetalae</taxon>
        <taxon>asterids</taxon>
        <taxon>campanulids</taxon>
        <taxon>Apiales</taxon>
        <taxon>Apiaceae</taxon>
        <taxon>Apioideae</taxon>
        <taxon>apioid superclade</taxon>
        <taxon>Tordylieae</taxon>
        <taxon>Tordyliinae</taxon>
        <taxon>Heracleum</taxon>
    </lineage>
</organism>
<reference evidence="3" key="1">
    <citation type="submission" date="2023-02" db="EMBL/GenBank/DDBJ databases">
        <title>Genome of toxic invasive species Heracleum sosnowskyi carries increased number of genes despite the absence of recent whole-genome duplications.</title>
        <authorList>
            <person name="Schelkunov M."/>
            <person name="Shtratnikova V."/>
            <person name="Makarenko M."/>
            <person name="Klepikova A."/>
            <person name="Omelchenko D."/>
            <person name="Novikova G."/>
            <person name="Obukhova E."/>
            <person name="Bogdanov V."/>
            <person name="Penin A."/>
            <person name="Logacheva M."/>
        </authorList>
    </citation>
    <scope>NUCLEOTIDE SEQUENCE</scope>
    <source>
        <strain evidence="3">Hsosn_3</strain>
        <tissue evidence="3">Leaf</tissue>
    </source>
</reference>
<reference evidence="3" key="2">
    <citation type="submission" date="2023-05" db="EMBL/GenBank/DDBJ databases">
        <authorList>
            <person name="Schelkunov M.I."/>
        </authorList>
    </citation>
    <scope>NUCLEOTIDE SEQUENCE</scope>
    <source>
        <strain evidence="3">Hsosn_3</strain>
        <tissue evidence="3">Leaf</tissue>
    </source>
</reference>
<dbReference type="PANTHER" id="PTHR48222">
    <property type="entry name" value="PROTEINASE INHIBITOR, PROPEPTIDE"/>
    <property type="match status" value="1"/>
</dbReference>
<comment type="caution">
    <text evidence="3">The sequence shown here is derived from an EMBL/GenBank/DDBJ whole genome shotgun (WGS) entry which is preliminary data.</text>
</comment>
<dbReference type="PANTHER" id="PTHR48222:SF4">
    <property type="entry name" value="PROTEINASE INHIBITOR, PROPEPTIDE"/>
    <property type="match status" value="1"/>
</dbReference>
<protein>
    <recommendedName>
        <fullName evidence="2">Inhibitor I9 domain-containing protein</fullName>
    </recommendedName>
</protein>
<evidence type="ECO:0000313" key="4">
    <source>
        <dbReference type="Proteomes" id="UP001237642"/>
    </source>
</evidence>
<dbReference type="EMBL" id="JAUIZM010000011">
    <property type="protein sequence ID" value="KAK1355070.1"/>
    <property type="molecule type" value="Genomic_DNA"/>
</dbReference>
<evidence type="ECO:0000313" key="3">
    <source>
        <dbReference type="EMBL" id="KAK1355070.1"/>
    </source>
</evidence>
<keyword evidence="1" id="KW-0732">Signal</keyword>
<evidence type="ECO:0000259" key="2">
    <source>
        <dbReference type="Pfam" id="PF05922"/>
    </source>
</evidence>
<feature type="signal peptide" evidence="1">
    <location>
        <begin position="1"/>
        <end position="22"/>
    </location>
</feature>
<sequence>MAWARPLLFLCLICLSAFTGNSHEGKKVHIVYIGDLPEEGESLQSTHYDILNEVLGSHSLAKEALLYIYGRSFNGFVAKLADAEGLNHFDEILQEADDIILS</sequence>
<name>A0AAD8GTM3_9APIA</name>
<dbReference type="Gene3D" id="3.30.70.80">
    <property type="entry name" value="Peptidase S8 propeptide/proteinase inhibitor I9"/>
    <property type="match status" value="1"/>
</dbReference>
<accession>A0AAD8GTM3</accession>
<dbReference type="Proteomes" id="UP001237642">
    <property type="component" value="Unassembled WGS sequence"/>
</dbReference>